<comment type="similarity">
    <text evidence="1">Belongs to the 'phage' integrase family.</text>
</comment>
<sequence>MGFAERRGNYWRARYKIAPGRHNTVLDAGGKAMRFATKREAKRAADAAEIEFRRGDWRDPSLGQETFGEYASRWYENQDLAASTMQNYRRHIEEHLLPAFEEKALAGILRTDVDAWEKQEKAAYAVSSVKTWRSTLHLILADAVDEGLIVSNPAVKRRGRGKRAGRSRGRGPEKVVTDALGVVLIAERMALLSGRDDEFVAVVLKGFTAKRWGELVGLETEFVRPGAIRIEWQLYELDSGELVRCPPKDDSYRTVDTPDFLTALVVNHIARTKPTPCPCHGRVYVFRGLGAARTSKHNGVKLIDVARHAGVSTGTVSNVLNHPDRVTSSTRMRVEEAVEALGFVRGGTVSEHAPHWRRNGFATWLFAPAVSGWYPKKAPQEARPVPLLGEPWPGVPVRGRNASGRADACWVPVAKGLTPHGLRHTHRTIMEELGTEKVLMDERMGHIDGSVSARYAHVTPAMRRRLMLGLTELWEAALDARLAMCPRSPVRVLDELLQARLLTRG</sequence>
<evidence type="ECO:0000313" key="8">
    <source>
        <dbReference type="EMBL" id="MFC5723559.1"/>
    </source>
</evidence>
<proteinExistence type="inferred from homology"/>
<keyword evidence="2" id="KW-0229">DNA integration</keyword>
<dbReference type="PANTHER" id="PTHR30629">
    <property type="entry name" value="PROPHAGE INTEGRASE"/>
    <property type="match status" value="1"/>
</dbReference>
<evidence type="ECO:0000256" key="2">
    <source>
        <dbReference type="ARBA" id="ARBA00022908"/>
    </source>
</evidence>
<evidence type="ECO:0000256" key="3">
    <source>
        <dbReference type="ARBA" id="ARBA00023125"/>
    </source>
</evidence>
<evidence type="ECO:0000313" key="9">
    <source>
        <dbReference type="Proteomes" id="UP001596083"/>
    </source>
</evidence>
<dbReference type="Pfam" id="PF14659">
    <property type="entry name" value="Phage_int_SAM_3"/>
    <property type="match status" value="1"/>
</dbReference>
<dbReference type="Gene3D" id="1.10.150.130">
    <property type="match status" value="1"/>
</dbReference>
<organism evidence="8 9">
    <name type="scientific">Streptomyces gamaensis</name>
    <dbReference type="NCBI Taxonomy" id="1763542"/>
    <lineage>
        <taxon>Bacteria</taxon>
        <taxon>Bacillati</taxon>
        <taxon>Actinomycetota</taxon>
        <taxon>Actinomycetes</taxon>
        <taxon>Kitasatosporales</taxon>
        <taxon>Streptomycetaceae</taxon>
        <taxon>Streptomyces</taxon>
    </lineage>
</organism>
<dbReference type="SUPFAM" id="SSF56349">
    <property type="entry name" value="DNA breaking-rejoining enzymes"/>
    <property type="match status" value="2"/>
</dbReference>
<feature type="domain" description="Core-binding (CB)" evidence="7">
    <location>
        <begin position="65"/>
        <end position="144"/>
    </location>
</feature>
<feature type="domain" description="HTH lacI-type" evidence="6">
    <location>
        <begin position="300"/>
        <end position="345"/>
    </location>
</feature>
<dbReference type="PANTHER" id="PTHR30629:SF2">
    <property type="entry name" value="PROPHAGE INTEGRASE INTS-RELATED"/>
    <property type="match status" value="1"/>
</dbReference>
<comment type="caution">
    <text evidence="8">The sequence shown here is derived from an EMBL/GenBank/DDBJ whole genome shotgun (WGS) entry which is preliminary data.</text>
</comment>
<dbReference type="InterPro" id="IPR050808">
    <property type="entry name" value="Phage_Integrase"/>
</dbReference>
<dbReference type="InterPro" id="IPR010998">
    <property type="entry name" value="Integrase_recombinase_N"/>
</dbReference>
<dbReference type="PROSITE" id="PS00356">
    <property type="entry name" value="HTH_LACI_1"/>
    <property type="match status" value="1"/>
</dbReference>
<protein>
    <submittedName>
        <fullName evidence="8">LacI family DNA-binding transcriptional regulator</fullName>
    </submittedName>
</protein>
<name>A0ABW0Z7V1_9ACTN</name>
<dbReference type="Proteomes" id="UP001596083">
    <property type="component" value="Unassembled WGS sequence"/>
</dbReference>
<dbReference type="RefSeq" id="WP_390319903.1">
    <property type="nucleotide sequence ID" value="NZ_JBHSPB010000018.1"/>
</dbReference>
<accession>A0ABW0Z7V1</accession>
<evidence type="ECO:0000259" key="6">
    <source>
        <dbReference type="PROSITE" id="PS50932"/>
    </source>
</evidence>
<evidence type="ECO:0000256" key="5">
    <source>
        <dbReference type="PROSITE-ProRule" id="PRU01248"/>
    </source>
</evidence>
<dbReference type="InterPro" id="IPR044068">
    <property type="entry name" value="CB"/>
</dbReference>
<evidence type="ECO:0000256" key="1">
    <source>
        <dbReference type="ARBA" id="ARBA00008857"/>
    </source>
</evidence>
<dbReference type="Pfam" id="PF00356">
    <property type="entry name" value="LacI"/>
    <property type="match status" value="1"/>
</dbReference>
<dbReference type="InterPro" id="IPR004107">
    <property type="entry name" value="Integrase_SAM-like_N"/>
</dbReference>
<evidence type="ECO:0000256" key="4">
    <source>
        <dbReference type="ARBA" id="ARBA00023172"/>
    </source>
</evidence>
<evidence type="ECO:0000259" key="7">
    <source>
        <dbReference type="PROSITE" id="PS51900"/>
    </source>
</evidence>
<dbReference type="EMBL" id="JBHSPB010000018">
    <property type="protein sequence ID" value="MFC5723559.1"/>
    <property type="molecule type" value="Genomic_DNA"/>
</dbReference>
<dbReference type="PROSITE" id="PS50932">
    <property type="entry name" value="HTH_LACI_2"/>
    <property type="match status" value="1"/>
</dbReference>
<dbReference type="PROSITE" id="PS51900">
    <property type="entry name" value="CB"/>
    <property type="match status" value="1"/>
</dbReference>
<dbReference type="InterPro" id="IPR013762">
    <property type="entry name" value="Integrase-like_cat_sf"/>
</dbReference>
<dbReference type="InterPro" id="IPR010982">
    <property type="entry name" value="Lambda_DNA-bd_dom_sf"/>
</dbReference>
<dbReference type="Gene3D" id="1.10.260.40">
    <property type="entry name" value="lambda repressor-like DNA-binding domains"/>
    <property type="match status" value="1"/>
</dbReference>
<gene>
    <name evidence="8" type="ORF">ACFP1Z_25680</name>
</gene>
<keyword evidence="9" id="KW-1185">Reference proteome</keyword>
<reference evidence="9" key="1">
    <citation type="journal article" date="2019" name="Int. J. Syst. Evol. Microbiol.">
        <title>The Global Catalogue of Microorganisms (GCM) 10K type strain sequencing project: providing services to taxonomists for standard genome sequencing and annotation.</title>
        <authorList>
            <consortium name="The Broad Institute Genomics Platform"/>
            <consortium name="The Broad Institute Genome Sequencing Center for Infectious Disease"/>
            <person name="Wu L."/>
            <person name="Ma J."/>
        </authorList>
    </citation>
    <scope>NUCLEOTIDE SEQUENCE [LARGE SCALE GENOMIC DNA]</scope>
    <source>
        <strain evidence="9">CGMCC 4.7304</strain>
    </source>
</reference>
<dbReference type="CDD" id="cd01392">
    <property type="entry name" value="HTH_LacI"/>
    <property type="match status" value="1"/>
</dbReference>
<keyword evidence="4" id="KW-0233">DNA recombination</keyword>
<dbReference type="SMART" id="SM00354">
    <property type="entry name" value="HTH_LACI"/>
    <property type="match status" value="1"/>
</dbReference>
<dbReference type="Gene3D" id="1.10.443.10">
    <property type="entry name" value="Intergrase catalytic core"/>
    <property type="match status" value="1"/>
</dbReference>
<keyword evidence="3 5" id="KW-0238">DNA-binding</keyword>
<dbReference type="InterPro" id="IPR000843">
    <property type="entry name" value="HTH_LacI"/>
</dbReference>
<dbReference type="GO" id="GO:0003677">
    <property type="term" value="F:DNA binding"/>
    <property type="evidence" value="ECO:0007669"/>
    <property type="project" value="UniProtKB-KW"/>
</dbReference>
<dbReference type="InterPro" id="IPR011010">
    <property type="entry name" value="DNA_brk_join_enz"/>
</dbReference>